<dbReference type="EMBL" id="CP002456">
    <property type="protein sequence ID" value="ADU92091.1"/>
    <property type="molecule type" value="Genomic_DNA"/>
</dbReference>
<dbReference type="AlphaFoldDB" id="A0A654KI20"/>
<dbReference type="InterPro" id="IPR010994">
    <property type="entry name" value="RuvA_2-like"/>
</dbReference>
<sequence length="135" mass="15074">MIKFLKLFFAYVLFIGCAWANSVDVNTASLQELDSIKGIGPKMATLIIEARKNGGNFKSYSDLAERVKGLGLKKIKSLRIAGLEIKGAVDEDLLPQIEPKKSKSKKRVKKIDPKNEVEMAVPRDTFPKLVRPPKF</sequence>
<dbReference type="SUPFAM" id="SSF47781">
    <property type="entry name" value="RuvA domain 2-like"/>
    <property type="match status" value="1"/>
</dbReference>
<dbReference type="GO" id="GO:0015628">
    <property type="term" value="P:protein secretion by the type II secretion system"/>
    <property type="evidence" value="ECO:0007669"/>
    <property type="project" value="TreeGrafter"/>
</dbReference>
<dbReference type="Pfam" id="PF12836">
    <property type="entry name" value="HHH_3"/>
    <property type="match status" value="1"/>
</dbReference>
<evidence type="ECO:0000256" key="1">
    <source>
        <dbReference type="SAM" id="SignalP"/>
    </source>
</evidence>
<evidence type="ECO:0000313" key="4">
    <source>
        <dbReference type="Proteomes" id="UP000007472"/>
    </source>
</evidence>
<feature type="domain" description="Helix-hairpin-helix DNA-binding motif class 1" evidence="2">
    <location>
        <begin position="31"/>
        <end position="50"/>
    </location>
</feature>
<name>A0A654KI20_TAYEM</name>
<dbReference type="PROSITE" id="PS51257">
    <property type="entry name" value="PROKAR_LIPOPROTEIN"/>
    <property type="match status" value="1"/>
</dbReference>
<dbReference type="GO" id="GO:0006281">
    <property type="term" value="P:DNA repair"/>
    <property type="evidence" value="ECO:0007669"/>
    <property type="project" value="InterPro"/>
</dbReference>
<keyword evidence="1" id="KW-0732">Signal</keyword>
<accession>A0A654KI20</accession>
<reference evidence="3 4" key="1">
    <citation type="journal article" date="2011" name="J. Bacteriol.">
        <title>Genome sequence of Taylorella equigenitalis MCE9, the causative agent of contagious equine metritis.</title>
        <authorList>
            <person name="Hebert L."/>
            <person name="Moumen B."/>
            <person name="Duquesne F."/>
            <person name="Breuil M.F."/>
            <person name="Laugier C."/>
            <person name="Batto J.M."/>
            <person name="Renault P."/>
            <person name="Petry S."/>
        </authorList>
    </citation>
    <scope>NUCLEOTIDE SEQUENCE [LARGE SCALE GENOMIC DNA]</scope>
    <source>
        <strain evidence="3 4">MCE9</strain>
    </source>
</reference>
<protein>
    <recommendedName>
        <fullName evidence="2">Helix-hairpin-helix DNA-binding motif class 1 domain-containing protein</fullName>
    </recommendedName>
</protein>
<dbReference type="PANTHER" id="PTHR21180">
    <property type="entry name" value="ENDONUCLEASE/EXONUCLEASE/PHOSPHATASE FAMILY DOMAIN-CONTAINING PROTEIN 1"/>
    <property type="match status" value="1"/>
</dbReference>
<feature type="chain" id="PRO_5024883136" description="Helix-hairpin-helix DNA-binding motif class 1 domain-containing protein" evidence="1">
    <location>
        <begin position="21"/>
        <end position="135"/>
    </location>
</feature>
<feature type="domain" description="Helix-hairpin-helix DNA-binding motif class 1" evidence="2">
    <location>
        <begin position="62"/>
        <end position="81"/>
    </location>
</feature>
<dbReference type="InterPro" id="IPR051675">
    <property type="entry name" value="Endo/Exo/Phosphatase_dom_1"/>
</dbReference>
<dbReference type="GO" id="GO:0003677">
    <property type="term" value="F:DNA binding"/>
    <property type="evidence" value="ECO:0007669"/>
    <property type="project" value="InterPro"/>
</dbReference>
<evidence type="ECO:0000259" key="2">
    <source>
        <dbReference type="SMART" id="SM00278"/>
    </source>
</evidence>
<dbReference type="Gene3D" id="1.10.150.280">
    <property type="entry name" value="AF1531-like domain"/>
    <property type="match status" value="1"/>
</dbReference>
<dbReference type="PANTHER" id="PTHR21180:SF32">
    <property type="entry name" value="ENDONUCLEASE_EXONUCLEASE_PHOSPHATASE FAMILY DOMAIN-CONTAINING PROTEIN 1"/>
    <property type="match status" value="1"/>
</dbReference>
<organism evidence="3 4">
    <name type="scientific">Taylorella equigenitalis (strain MCE9)</name>
    <dbReference type="NCBI Taxonomy" id="937774"/>
    <lineage>
        <taxon>Bacteria</taxon>
        <taxon>Pseudomonadati</taxon>
        <taxon>Pseudomonadota</taxon>
        <taxon>Betaproteobacteria</taxon>
        <taxon>Burkholderiales</taxon>
        <taxon>Alcaligenaceae</taxon>
        <taxon>Taylorella</taxon>
    </lineage>
</organism>
<gene>
    <name evidence="3" type="ordered locus">TEQUI_1168</name>
</gene>
<dbReference type="GO" id="GO:0015627">
    <property type="term" value="C:type II protein secretion system complex"/>
    <property type="evidence" value="ECO:0007669"/>
    <property type="project" value="TreeGrafter"/>
</dbReference>
<dbReference type="Proteomes" id="UP000007472">
    <property type="component" value="Chromosome"/>
</dbReference>
<feature type="signal peptide" evidence="1">
    <location>
        <begin position="1"/>
        <end position="20"/>
    </location>
</feature>
<dbReference type="InterPro" id="IPR003583">
    <property type="entry name" value="Hlx-hairpin-Hlx_DNA-bd_motif"/>
</dbReference>
<dbReference type="KEGG" id="teq:TEQUI_1168"/>
<evidence type="ECO:0000313" key="3">
    <source>
        <dbReference type="EMBL" id="ADU92091.1"/>
    </source>
</evidence>
<proteinExistence type="predicted"/>
<dbReference type="SMART" id="SM00278">
    <property type="entry name" value="HhH1"/>
    <property type="match status" value="2"/>
</dbReference>